<dbReference type="Pfam" id="PF07729">
    <property type="entry name" value="FCD"/>
    <property type="match status" value="1"/>
</dbReference>
<reference evidence="7" key="1">
    <citation type="submission" date="2018-10" db="EMBL/GenBank/DDBJ databases">
        <authorList>
            <person name="Peiro R."/>
            <person name="Begona"/>
            <person name="Cbmso G."/>
            <person name="Lopez M."/>
            <person name="Gonzalez S."/>
            <person name="Sacristan E."/>
            <person name="Castillo E."/>
        </authorList>
    </citation>
    <scope>NUCLEOTIDE SEQUENCE [LARGE SCALE GENOMIC DNA]</scope>
</reference>
<comment type="caution">
    <text evidence="6">The sequence shown here is derived from an EMBL/GenBank/DDBJ whole genome shotgun (WGS) entry which is preliminary data.</text>
</comment>
<proteinExistence type="predicted"/>
<dbReference type="SMART" id="SM00895">
    <property type="entry name" value="FCD"/>
    <property type="match status" value="1"/>
</dbReference>
<evidence type="ECO:0000313" key="6">
    <source>
        <dbReference type="EMBL" id="VCU11574.1"/>
    </source>
</evidence>
<evidence type="ECO:0000313" key="7">
    <source>
        <dbReference type="Proteomes" id="UP000289200"/>
    </source>
</evidence>
<feature type="compositionally biased region" description="Low complexity" evidence="4">
    <location>
        <begin position="20"/>
        <end position="31"/>
    </location>
</feature>
<evidence type="ECO:0000256" key="2">
    <source>
        <dbReference type="ARBA" id="ARBA00023125"/>
    </source>
</evidence>
<dbReference type="GO" id="GO:0003677">
    <property type="term" value="F:DNA binding"/>
    <property type="evidence" value="ECO:0007669"/>
    <property type="project" value="UniProtKB-KW"/>
</dbReference>
<dbReference type="PANTHER" id="PTHR43537:SF24">
    <property type="entry name" value="GLUCONATE OPERON TRANSCRIPTIONAL REPRESSOR"/>
    <property type="match status" value="1"/>
</dbReference>
<dbReference type="InterPro" id="IPR011711">
    <property type="entry name" value="GntR_C"/>
</dbReference>
<dbReference type="PANTHER" id="PTHR43537">
    <property type="entry name" value="TRANSCRIPTIONAL REGULATOR, GNTR FAMILY"/>
    <property type="match status" value="1"/>
</dbReference>
<keyword evidence="1" id="KW-0805">Transcription regulation</keyword>
<dbReference type="Proteomes" id="UP000289200">
    <property type="component" value="Unassembled WGS sequence"/>
</dbReference>
<sequence length="280" mass="30225">MAKPGRRSRPVAATRDRKPASSGSASSAPRPAAKPHPKAAATAKVVAEAASKADAKPDAKPPRPVPPPEEPPPSRSLWLAEVLRDRIITGVYAPGERLREAQLRAEFGFSNGPIREALQAVVAAGLAERPPFQGVRVKRLSEREIVELFQVRLALLEYAVELAARQVTPETVAAAAELKRSIDAAFDKLDEGHPAFGGRMSQWLLAAAGNRIMREIWDNTMQQTLIYVNASFAKSRGRKSRMLLRALIDHICDGDVAAARRTARALTVQTLADLGIAGTL</sequence>
<evidence type="ECO:0000259" key="5">
    <source>
        <dbReference type="PROSITE" id="PS50949"/>
    </source>
</evidence>
<organism evidence="6 7">
    <name type="scientific">Rhodoplanes serenus</name>
    <dbReference type="NCBI Taxonomy" id="200615"/>
    <lineage>
        <taxon>Bacteria</taxon>
        <taxon>Pseudomonadati</taxon>
        <taxon>Pseudomonadota</taxon>
        <taxon>Alphaproteobacteria</taxon>
        <taxon>Hyphomicrobiales</taxon>
        <taxon>Nitrobacteraceae</taxon>
        <taxon>Rhodoplanes</taxon>
    </lineage>
</organism>
<name>A0A447D228_9BRAD</name>
<feature type="region of interest" description="Disordered" evidence="4">
    <location>
        <begin position="1"/>
        <end position="75"/>
    </location>
</feature>
<dbReference type="Gene3D" id="1.20.120.530">
    <property type="entry name" value="GntR ligand-binding domain-like"/>
    <property type="match status" value="1"/>
</dbReference>
<keyword evidence="3" id="KW-0804">Transcription</keyword>
<feature type="domain" description="HTH gntR-type" evidence="5">
    <location>
        <begin position="73"/>
        <end position="140"/>
    </location>
</feature>
<dbReference type="AlphaFoldDB" id="A0A447D228"/>
<gene>
    <name evidence="6" type="primary">mcbR</name>
    <name evidence="6" type="ORF">RHODGE_RHODGE_05055</name>
</gene>
<evidence type="ECO:0000256" key="4">
    <source>
        <dbReference type="SAM" id="MobiDB-lite"/>
    </source>
</evidence>
<feature type="compositionally biased region" description="Basic and acidic residues" evidence="4">
    <location>
        <begin position="51"/>
        <end position="61"/>
    </location>
</feature>
<dbReference type="SMART" id="SM00345">
    <property type="entry name" value="HTH_GNTR"/>
    <property type="match status" value="1"/>
</dbReference>
<dbReference type="InterPro" id="IPR008920">
    <property type="entry name" value="TF_FadR/GntR_C"/>
</dbReference>
<feature type="compositionally biased region" description="Low complexity" evidence="4">
    <location>
        <begin position="38"/>
        <end position="50"/>
    </location>
</feature>
<dbReference type="OrthoDB" id="9812290at2"/>
<evidence type="ECO:0000256" key="1">
    <source>
        <dbReference type="ARBA" id="ARBA00023015"/>
    </source>
</evidence>
<keyword evidence="2" id="KW-0238">DNA-binding</keyword>
<dbReference type="GO" id="GO:0003700">
    <property type="term" value="F:DNA-binding transcription factor activity"/>
    <property type="evidence" value="ECO:0007669"/>
    <property type="project" value="InterPro"/>
</dbReference>
<dbReference type="InterPro" id="IPR036390">
    <property type="entry name" value="WH_DNA-bd_sf"/>
</dbReference>
<feature type="compositionally biased region" description="Pro residues" evidence="4">
    <location>
        <begin position="62"/>
        <end position="74"/>
    </location>
</feature>
<dbReference type="EMBL" id="UWOC01000214">
    <property type="protein sequence ID" value="VCU11574.1"/>
    <property type="molecule type" value="Genomic_DNA"/>
</dbReference>
<dbReference type="SUPFAM" id="SSF46785">
    <property type="entry name" value="Winged helix' DNA-binding domain"/>
    <property type="match status" value="1"/>
</dbReference>
<evidence type="ECO:0000256" key="3">
    <source>
        <dbReference type="ARBA" id="ARBA00023163"/>
    </source>
</evidence>
<protein>
    <submittedName>
        <fullName evidence="6">HTH-type transcriptional regulator McbR</fullName>
    </submittedName>
</protein>
<accession>A0A447D228</accession>
<dbReference type="SUPFAM" id="SSF48008">
    <property type="entry name" value="GntR ligand-binding domain-like"/>
    <property type="match status" value="1"/>
</dbReference>
<dbReference type="Gene3D" id="1.10.10.10">
    <property type="entry name" value="Winged helix-like DNA-binding domain superfamily/Winged helix DNA-binding domain"/>
    <property type="match status" value="1"/>
</dbReference>
<dbReference type="RefSeq" id="WP_129611724.1">
    <property type="nucleotide sequence ID" value="NZ_UWOC01000214.1"/>
</dbReference>
<dbReference type="PROSITE" id="PS50949">
    <property type="entry name" value="HTH_GNTR"/>
    <property type="match status" value="1"/>
</dbReference>
<keyword evidence="7" id="KW-1185">Reference proteome</keyword>
<dbReference type="Pfam" id="PF00392">
    <property type="entry name" value="GntR"/>
    <property type="match status" value="1"/>
</dbReference>
<dbReference type="InterPro" id="IPR000524">
    <property type="entry name" value="Tscrpt_reg_HTH_GntR"/>
</dbReference>
<dbReference type="InterPro" id="IPR036388">
    <property type="entry name" value="WH-like_DNA-bd_sf"/>
</dbReference>